<comment type="caution">
    <text evidence="1">The sequence shown here is derived from an EMBL/GenBank/DDBJ whole genome shotgun (WGS) entry which is preliminary data.</text>
</comment>
<evidence type="ECO:0000313" key="1">
    <source>
        <dbReference type="EMBL" id="EEG23581.1"/>
    </source>
</evidence>
<dbReference type="HOGENOM" id="CLU_3079392_0_0_4"/>
<accession>C0DWI0</accession>
<organism evidence="1 2">
    <name type="scientific">Eikenella corrodens ATCC 23834</name>
    <dbReference type="NCBI Taxonomy" id="546274"/>
    <lineage>
        <taxon>Bacteria</taxon>
        <taxon>Pseudomonadati</taxon>
        <taxon>Pseudomonadota</taxon>
        <taxon>Betaproteobacteria</taxon>
        <taxon>Neisseriales</taxon>
        <taxon>Neisseriaceae</taxon>
        <taxon>Eikenella</taxon>
    </lineage>
</organism>
<reference evidence="1 2" key="1">
    <citation type="submission" date="2009-01" db="EMBL/GenBank/DDBJ databases">
        <authorList>
            <person name="Fulton L."/>
            <person name="Clifton S."/>
            <person name="Chinwalla A.T."/>
            <person name="Mitreva M."/>
            <person name="Sodergren E."/>
            <person name="Weinstock G."/>
            <person name="Clifton S."/>
            <person name="Dooling D.J."/>
            <person name="Fulton B."/>
            <person name="Minx P."/>
            <person name="Pepin K.H."/>
            <person name="Johnson M."/>
            <person name="Bhonagiri V."/>
            <person name="Nash W.E."/>
            <person name="Mardis E.R."/>
            <person name="Wilson R.K."/>
        </authorList>
    </citation>
    <scope>NUCLEOTIDE SEQUENCE [LARGE SCALE GENOMIC DNA]</scope>
    <source>
        <strain evidence="1 2">ATCC 23834</strain>
    </source>
</reference>
<dbReference type="EMBL" id="ACEA01000035">
    <property type="protein sequence ID" value="EEG23581.1"/>
    <property type="molecule type" value="Genomic_DNA"/>
</dbReference>
<name>C0DWI0_EIKCO</name>
<dbReference type="Proteomes" id="UP000005837">
    <property type="component" value="Unassembled WGS sequence"/>
</dbReference>
<gene>
    <name evidence="1" type="ORF">EIKCOROL_01730</name>
</gene>
<protein>
    <submittedName>
        <fullName evidence="1">Uncharacterized protein</fullName>
    </submittedName>
</protein>
<proteinExistence type="predicted"/>
<sequence length="52" mass="5344">MLFGHAAYPAVGFDAHGVCPGVSWFGGGYLKVQLRFSGSLILSLFSGSLPAG</sequence>
<dbReference type="AlphaFoldDB" id="C0DWI0"/>
<evidence type="ECO:0000313" key="2">
    <source>
        <dbReference type="Proteomes" id="UP000005837"/>
    </source>
</evidence>